<dbReference type="Proteomes" id="UP001440612">
    <property type="component" value="Chromosome"/>
</dbReference>
<gene>
    <name evidence="2" type="ORF">AABB29_14865</name>
</gene>
<feature type="domain" description="AB hydrolase-1" evidence="1">
    <location>
        <begin position="37"/>
        <end position="236"/>
    </location>
</feature>
<accession>A0ABZ2V0Z8</accession>
<evidence type="ECO:0000313" key="2">
    <source>
        <dbReference type="EMBL" id="WZC48144.1"/>
    </source>
</evidence>
<sequence length="287" mass="32087">MNMHVEIGFQKRLIHSGGHKLRGRLYRPTNAPRAVAVLHGATGVPQRYYADFATWLAATQDIACLTYDYRDFGASARGPMKASRATMADWGVHDQQAARDHLRTSFPGAPLWVIGHSLGGFMLPFQKDLDQIDRVITIASGPAHVMGHPFPYRFYAGAYWYLVGPVATALAGYMPGRKLRFGNDIPAGVFWQWRRWCTRRGFFASEIGDGLPMPDWQGVKAPLKVVAIKDDVLIPPKSVWDVMPFYPAAPTTQLLIDPPTYGLNKIGHIAPFSARNRLIWPDLIKEC</sequence>
<proteinExistence type="predicted"/>
<protein>
    <submittedName>
        <fullName evidence="2">Alpha/beta fold hydrolase</fullName>
    </submittedName>
</protein>
<dbReference type="Pfam" id="PF12697">
    <property type="entry name" value="Abhydrolase_6"/>
    <property type="match status" value="1"/>
</dbReference>
<reference evidence="3" key="1">
    <citation type="submission" date="2024-04" db="EMBL/GenBank/DDBJ databases">
        <title>Phylogenomic analyses of a clade within the roseobacter group suggest taxonomic reassignments of species of the genera Aestuariivita, Citreicella, Loktanella, Nautella, Pelagibaca, Ruegeria, Thalassobius, Thiobacimonas and Tropicibacter, and the proposal o.</title>
        <authorList>
            <person name="Jeon C.O."/>
        </authorList>
    </citation>
    <scope>NUCLEOTIDE SEQUENCE [LARGE SCALE GENOMIC DNA]</scope>
    <source>
        <strain evidence="3">BS5-3</strain>
    </source>
</reference>
<dbReference type="InterPro" id="IPR000073">
    <property type="entry name" value="AB_hydrolase_1"/>
</dbReference>
<dbReference type="InterPro" id="IPR017208">
    <property type="entry name" value="UCP037442_abhydr"/>
</dbReference>
<evidence type="ECO:0000259" key="1">
    <source>
        <dbReference type="Pfam" id="PF12697"/>
    </source>
</evidence>
<dbReference type="SUPFAM" id="SSF53474">
    <property type="entry name" value="alpha/beta-Hydrolases"/>
    <property type="match status" value="1"/>
</dbReference>
<organism evidence="2 3">
    <name type="scientific">Yoonia phaeophyticola</name>
    <dbReference type="NCBI Taxonomy" id="3137369"/>
    <lineage>
        <taxon>Bacteria</taxon>
        <taxon>Pseudomonadati</taxon>
        <taxon>Pseudomonadota</taxon>
        <taxon>Alphaproteobacteria</taxon>
        <taxon>Rhodobacterales</taxon>
        <taxon>Paracoccaceae</taxon>
        <taxon>Yoonia</taxon>
    </lineage>
</organism>
<evidence type="ECO:0000313" key="3">
    <source>
        <dbReference type="Proteomes" id="UP001440612"/>
    </source>
</evidence>
<dbReference type="InterPro" id="IPR029058">
    <property type="entry name" value="AB_hydrolase_fold"/>
</dbReference>
<keyword evidence="3" id="KW-1185">Reference proteome</keyword>
<keyword evidence="2" id="KW-0378">Hydrolase</keyword>
<dbReference type="PIRSF" id="PIRSF037442">
    <property type="entry name" value="UCP037442_abhydr"/>
    <property type="match status" value="1"/>
</dbReference>
<dbReference type="EMBL" id="CP150951">
    <property type="protein sequence ID" value="WZC48144.1"/>
    <property type="molecule type" value="Genomic_DNA"/>
</dbReference>
<dbReference type="RefSeq" id="WP_341366263.1">
    <property type="nucleotide sequence ID" value="NZ_CP150951.2"/>
</dbReference>
<dbReference type="GO" id="GO:0016787">
    <property type="term" value="F:hydrolase activity"/>
    <property type="evidence" value="ECO:0007669"/>
    <property type="project" value="UniProtKB-KW"/>
</dbReference>
<dbReference type="Gene3D" id="3.40.50.1820">
    <property type="entry name" value="alpha/beta hydrolase"/>
    <property type="match status" value="1"/>
</dbReference>
<name>A0ABZ2V0Z8_9RHOB</name>